<organism evidence="1 2">
    <name type="scientific">Dunaliella salina</name>
    <name type="common">Green alga</name>
    <name type="synonym">Protococcus salinus</name>
    <dbReference type="NCBI Taxonomy" id="3046"/>
    <lineage>
        <taxon>Eukaryota</taxon>
        <taxon>Viridiplantae</taxon>
        <taxon>Chlorophyta</taxon>
        <taxon>core chlorophytes</taxon>
        <taxon>Chlorophyceae</taxon>
        <taxon>CS clade</taxon>
        <taxon>Chlamydomonadales</taxon>
        <taxon>Dunaliellaceae</taxon>
        <taxon>Dunaliella</taxon>
    </lineage>
</organism>
<gene>
    <name evidence="1" type="ORF">DUNSADRAFT_5835</name>
</gene>
<proteinExistence type="predicted"/>
<keyword evidence="2" id="KW-1185">Reference proteome</keyword>
<accession>A0ABQ7FU33</accession>
<evidence type="ECO:0000313" key="2">
    <source>
        <dbReference type="Proteomes" id="UP000815325"/>
    </source>
</evidence>
<dbReference type="EMBL" id="MU071651">
    <property type="protein sequence ID" value="KAF5825933.1"/>
    <property type="molecule type" value="Genomic_DNA"/>
</dbReference>
<dbReference type="Proteomes" id="UP000815325">
    <property type="component" value="Unassembled WGS sequence"/>
</dbReference>
<reference evidence="1" key="1">
    <citation type="submission" date="2017-08" db="EMBL/GenBank/DDBJ databases">
        <authorList>
            <person name="Polle J.E."/>
            <person name="Barry K."/>
            <person name="Cushman J."/>
            <person name="Schmutz J."/>
            <person name="Tran D."/>
            <person name="Hathwaick L.T."/>
            <person name="Yim W.C."/>
            <person name="Jenkins J."/>
            <person name="Mckie-Krisberg Z.M."/>
            <person name="Prochnik S."/>
            <person name="Lindquist E."/>
            <person name="Dockter R.B."/>
            <person name="Adam C."/>
            <person name="Molina H."/>
            <person name="Bunkerborg J."/>
            <person name="Jin E."/>
            <person name="Buchheim M."/>
            <person name="Magnuson J."/>
        </authorList>
    </citation>
    <scope>NUCLEOTIDE SEQUENCE</scope>
    <source>
        <strain evidence="1">CCAP 19/18</strain>
    </source>
</reference>
<name>A0ABQ7FU33_DUNSA</name>
<evidence type="ECO:0000313" key="1">
    <source>
        <dbReference type="EMBL" id="KAF5825933.1"/>
    </source>
</evidence>
<comment type="caution">
    <text evidence="1">The sequence shown here is derived from an EMBL/GenBank/DDBJ whole genome shotgun (WGS) entry which is preliminary data.</text>
</comment>
<protein>
    <submittedName>
        <fullName evidence="1">Uncharacterized protein</fullName>
    </submittedName>
</protein>
<sequence>MPCICKLWPQTEATRRRWRFLSHLPLASTFQVRNSWSECSPGRHFANQSEHFTLKYAMVLDWLASQGIQNGSHVNAVQGGCLRFGLQRRFCACRAPCLRLVH</sequence>